<dbReference type="AlphaFoldDB" id="A0A2D3UNZ7"/>
<sequence length="154" mass="17929">MKKIENLSVPALHLFLNRLPQELYEEIYNLVFTAPAGPINLTVRFNPIIHLSLKLLRIDSNSRKKYAASYYSREFTFHAKWLMDSIQPFIRWTRSIDSCHLAFLTKVTLVRNNNRGLTDNDYLAWIVESCRRSVAAGLGHEVMRKVVYELSDGR</sequence>
<protein>
    <submittedName>
        <fullName evidence="1">Uncharacterized protein</fullName>
    </submittedName>
</protein>
<accession>A0A2D3UNZ7</accession>
<dbReference type="GeneID" id="35596536"/>
<name>A0A2D3UNZ7_9PEZI</name>
<dbReference type="RefSeq" id="XP_023622285.1">
    <property type="nucleotide sequence ID" value="XM_023766517.1"/>
</dbReference>
<proteinExistence type="predicted"/>
<keyword evidence="2" id="KW-1185">Reference proteome</keyword>
<dbReference type="Proteomes" id="UP000225277">
    <property type="component" value="Unassembled WGS sequence"/>
</dbReference>
<evidence type="ECO:0000313" key="1">
    <source>
        <dbReference type="EMBL" id="CZT15388.1"/>
    </source>
</evidence>
<dbReference type="EMBL" id="FJUY01000001">
    <property type="protein sequence ID" value="CZT15388.1"/>
    <property type="molecule type" value="Genomic_DNA"/>
</dbReference>
<gene>
    <name evidence="1" type="ORF">RCC_01252</name>
</gene>
<dbReference type="OrthoDB" id="3650741at2759"/>
<evidence type="ECO:0000313" key="2">
    <source>
        <dbReference type="Proteomes" id="UP000225277"/>
    </source>
</evidence>
<organism evidence="1 2">
    <name type="scientific">Ramularia collo-cygni</name>
    <dbReference type="NCBI Taxonomy" id="112498"/>
    <lineage>
        <taxon>Eukaryota</taxon>
        <taxon>Fungi</taxon>
        <taxon>Dikarya</taxon>
        <taxon>Ascomycota</taxon>
        <taxon>Pezizomycotina</taxon>
        <taxon>Dothideomycetes</taxon>
        <taxon>Dothideomycetidae</taxon>
        <taxon>Mycosphaerellales</taxon>
        <taxon>Mycosphaerellaceae</taxon>
        <taxon>Ramularia</taxon>
    </lineage>
</organism>
<reference evidence="1 2" key="1">
    <citation type="submission" date="2016-03" db="EMBL/GenBank/DDBJ databases">
        <authorList>
            <person name="Ploux O."/>
        </authorList>
    </citation>
    <scope>NUCLEOTIDE SEQUENCE [LARGE SCALE GENOMIC DNA]</scope>
    <source>
        <strain evidence="1 2">URUG2</strain>
    </source>
</reference>